<evidence type="ECO:0000313" key="2">
    <source>
        <dbReference type="EMBL" id="GMT16102.1"/>
    </source>
</evidence>
<dbReference type="EMBL" id="BTSY01000002">
    <property type="protein sequence ID" value="GMT16102.1"/>
    <property type="molecule type" value="Genomic_DNA"/>
</dbReference>
<accession>A0AAV5WYA2</accession>
<keyword evidence="1" id="KW-0732">Signal</keyword>
<evidence type="ECO:0000256" key="1">
    <source>
        <dbReference type="SAM" id="SignalP"/>
    </source>
</evidence>
<sequence length="146" mass="16175">EILVPIVLFAMLALVRTRDFNEYHTTCHYASKGFASAGLMPFLNGWLCFFTNRCSLSPVTGDEQRILGEGVQSSLLVDGLRAISDQLEVIGKDPQGFNKSMESIARVIHALATNNLTHLENNVLNELQLIDLFNPSANVSMHLEDI</sequence>
<dbReference type="EMBL" id="BTSY01000068">
    <property type="protein sequence ID" value="GMT37192.1"/>
    <property type="molecule type" value="Genomic_DNA"/>
</dbReference>
<keyword evidence="4" id="KW-1185">Reference proteome</keyword>
<feature type="chain" id="PRO_5044714768" evidence="1">
    <location>
        <begin position="18"/>
        <end position="146"/>
    </location>
</feature>
<organism evidence="3 4">
    <name type="scientific">Pristionchus fissidentatus</name>
    <dbReference type="NCBI Taxonomy" id="1538716"/>
    <lineage>
        <taxon>Eukaryota</taxon>
        <taxon>Metazoa</taxon>
        <taxon>Ecdysozoa</taxon>
        <taxon>Nematoda</taxon>
        <taxon>Chromadorea</taxon>
        <taxon>Rhabditida</taxon>
        <taxon>Rhabditina</taxon>
        <taxon>Diplogasteromorpha</taxon>
        <taxon>Diplogasteroidea</taxon>
        <taxon>Neodiplogasteridae</taxon>
        <taxon>Pristionchus</taxon>
    </lineage>
</organism>
<evidence type="ECO:0000313" key="3">
    <source>
        <dbReference type="EMBL" id="GMT37192.1"/>
    </source>
</evidence>
<comment type="caution">
    <text evidence="3">The sequence shown here is derived from an EMBL/GenBank/DDBJ whole genome shotgun (WGS) entry which is preliminary data.</text>
</comment>
<evidence type="ECO:0000313" key="4">
    <source>
        <dbReference type="Proteomes" id="UP001432322"/>
    </source>
</evidence>
<dbReference type="Proteomes" id="UP001432322">
    <property type="component" value="Unassembled WGS sequence"/>
</dbReference>
<dbReference type="AlphaFoldDB" id="A0AAV5WYA2"/>
<feature type="non-terminal residue" evidence="3">
    <location>
        <position position="1"/>
    </location>
</feature>
<reference evidence="3" key="1">
    <citation type="submission" date="2023-10" db="EMBL/GenBank/DDBJ databases">
        <title>Genome assembly of Pristionchus species.</title>
        <authorList>
            <person name="Yoshida K."/>
            <person name="Sommer R.J."/>
        </authorList>
    </citation>
    <scope>NUCLEOTIDE SEQUENCE</scope>
    <source>
        <strain evidence="3">RS5133</strain>
    </source>
</reference>
<name>A0AAV5WYA2_9BILA</name>
<proteinExistence type="predicted"/>
<protein>
    <submittedName>
        <fullName evidence="3">Uncharacterized protein</fullName>
    </submittedName>
</protein>
<feature type="non-terminal residue" evidence="3">
    <location>
        <position position="146"/>
    </location>
</feature>
<gene>
    <name evidence="3" type="ORF">PFISCL1PPCAC_28489</name>
    <name evidence="2" type="ORF">PFISCL1PPCAC_7399</name>
</gene>
<feature type="signal peptide" evidence="1">
    <location>
        <begin position="1"/>
        <end position="17"/>
    </location>
</feature>